<organism evidence="1 2">
    <name type="scientific">Candidatus Clostridium helianthi</name>
    <dbReference type="NCBI Taxonomy" id="3381660"/>
    <lineage>
        <taxon>Bacteria</taxon>
        <taxon>Bacillati</taxon>
        <taxon>Bacillota</taxon>
        <taxon>Clostridia</taxon>
        <taxon>Eubacteriales</taxon>
        <taxon>Clostridiaceae</taxon>
        <taxon>Clostridium</taxon>
    </lineage>
</organism>
<proteinExistence type="predicted"/>
<dbReference type="RefSeq" id="WP_406762457.1">
    <property type="nucleotide sequence ID" value="NZ_JBJIAB010000037.1"/>
</dbReference>
<evidence type="ECO:0000313" key="1">
    <source>
        <dbReference type="EMBL" id="MFL0167715.1"/>
    </source>
</evidence>
<protein>
    <submittedName>
        <fullName evidence="1">Uncharacterized protein</fullName>
    </submittedName>
</protein>
<accession>A0ABW8SC60</accession>
<keyword evidence="2" id="KW-1185">Reference proteome</keyword>
<gene>
    <name evidence="1" type="ORF">ACJDTP_21815</name>
</gene>
<evidence type="ECO:0000313" key="2">
    <source>
        <dbReference type="Proteomes" id="UP001623600"/>
    </source>
</evidence>
<reference evidence="1 2" key="1">
    <citation type="submission" date="2024-11" db="EMBL/GenBank/DDBJ databases">
        <authorList>
            <person name="Heng Y.C."/>
            <person name="Lim A.C.H."/>
            <person name="Lee J.K.Y."/>
            <person name="Kittelmann S."/>
        </authorList>
    </citation>
    <scope>NUCLEOTIDE SEQUENCE [LARGE SCALE GENOMIC DNA]</scope>
    <source>
        <strain evidence="1 2">WILCCON 0112</strain>
    </source>
</reference>
<dbReference type="EMBL" id="JBJIAB010000037">
    <property type="protein sequence ID" value="MFL0167715.1"/>
    <property type="molecule type" value="Genomic_DNA"/>
</dbReference>
<comment type="caution">
    <text evidence="1">The sequence shown here is derived from an EMBL/GenBank/DDBJ whole genome shotgun (WGS) entry which is preliminary data.</text>
</comment>
<name>A0ABW8SC60_9CLOT</name>
<sequence length="49" mass="5436">MEKIVDIQKVVKELAEVLASNKIPMSSLETVLDSLKSEVYSNTVIQSNN</sequence>
<dbReference type="Proteomes" id="UP001623600">
    <property type="component" value="Unassembled WGS sequence"/>
</dbReference>